<dbReference type="SUPFAM" id="SSF50630">
    <property type="entry name" value="Acid proteases"/>
    <property type="match status" value="1"/>
</dbReference>
<dbReference type="Gene3D" id="2.40.70.10">
    <property type="entry name" value="Acid Proteases"/>
    <property type="match status" value="1"/>
</dbReference>
<accession>A0A5E4FXM5</accession>
<evidence type="ECO:0000313" key="1">
    <source>
        <dbReference type="EMBL" id="VVA32214.1"/>
    </source>
</evidence>
<dbReference type="AlphaFoldDB" id="A0A5E4FXM5"/>
<protein>
    <submittedName>
        <fullName evidence="1">PREDICTED: aspartic ase</fullName>
    </submittedName>
</protein>
<dbReference type="InterPro" id="IPR021109">
    <property type="entry name" value="Peptidase_aspartic_dom_sf"/>
</dbReference>
<gene>
    <name evidence="1" type="ORF">ALMOND_2B023403</name>
</gene>
<dbReference type="Proteomes" id="UP000327085">
    <property type="component" value="Chromosome 3"/>
</dbReference>
<proteinExistence type="predicted"/>
<organism evidence="1 2">
    <name type="scientific">Prunus dulcis</name>
    <name type="common">Almond</name>
    <name type="synonym">Amygdalus dulcis</name>
    <dbReference type="NCBI Taxonomy" id="3755"/>
    <lineage>
        <taxon>Eukaryota</taxon>
        <taxon>Viridiplantae</taxon>
        <taxon>Streptophyta</taxon>
        <taxon>Embryophyta</taxon>
        <taxon>Tracheophyta</taxon>
        <taxon>Spermatophyta</taxon>
        <taxon>Magnoliopsida</taxon>
        <taxon>eudicotyledons</taxon>
        <taxon>Gunneridae</taxon>
        <taxon>Pentapetalae</taxon>
        <taxon>rosids</taxon>
        <taxon>fabids</taxon>
        <taxon>Rosales</taxon>
        <taxon>Rosaceae</taxon>
        <taxon>Amygdaloideae</taxon>
        <taxon>Amygdaleae</taxon>
        <taxon>Prunus</taxon>
    </lineage>
</organism>
<reference evidence="2" key="1">
    <citation type="journal article" date="2020" name="Plant J.">
        <title>Transposons played a major role in the diversification between the closely related almond and peach genomes: results from the almond genome sequence.</title>
        <authorList>
            <person name="Alioto T."/>
            <person name="Alexiou K.G."/>
            <person name="Bardil A."/>
            <person name="Barteri F."/>
            <person name="Castanera R."/>
            <person name="Cruz F."/>
            <person name="Dhingra A."/>
            <person name="Duval H."/>
            <person name="Fernandez I Marti A."/>
            <person name="Frias L."/>
            <person name="Galan B."/>
            <person name="Garcia J.L."/>
            <person name="Howad W."/>
            <person name="Gomez-Garrido J."/>
            <person name="Gut M."/>
            <person name="Julca I."/>
            <person name="Morata J."/>
            <person name="Puigdomenech P."/>
            <person name="Ribeca P."/>
            <person name="Rubio Cabetas M.J."/>
            <person name="Vlasova A."/>
            <person name="Wirthensohn M."/>
            <person name="Garcia-Mas J."/>
            <person name="Gabaldon T."/>
            <person name="Casacuberta J.M."/>
            <person name="Arus P."/>
        </authorList>
    </citation>
    <scope>NUCLEOTIDE SEQUENCE [LARGE SCALE GENOMIC DNA]</scope>
    <source>
        <strain evidence="2">cv. Texas</strain>
    </source>
</reference>
<sequence length="159" mass="17569">VTTGGFGLDTFYFTITLNYQVGQQQRQTQIHNVAFSCDAHHANRVGDEASLFFGEAAELKVPAGQIQTTPIVGLSDESYYLNMTGISLNGSILPIDSKLFTYEGDYGVAIDSSRSTLCWWTEFIKSCARPWSLTSWISGWCSLSTKLSPEWTSTITSQT</sequence>
<dbReference type="Gramene" id="VVA32214">
    <property type="protein sequence ID" value="VVA32214"/>
    <property type="gene ID" value="Prudul26B023403"/>
</dbReference>
<feature type="non-terminal residue" evidence="1">
    <location>
        <position position="1"/>
    </location>
</feature>
<evidence type="ECO:0000313" key="2">
    <source>
        <dbReference type="Proteomes" id="UP000327085"/>
    </source>
</evidence>
<dbReference type="EMBL" id="CABIKO010000239">
    <property type="protein sequence ID" value="VVA32214.1"/>
    <property type="molecule type" value="Genomic_DNA"/>
</dbReference>
<name>A0A5E4FXM5_PRUDU</name>
<dbReference type="InParanoid" id="A0A5E4FXM5"/>